<dbReference type="PANTHER" id="PTHR13093">
    <property type="entry name" value="ZINC FINGER HIT DOMAIN CONTAINING PROTEIN 1"/>
    <property type="match status" value="1"/>
</dbReference>
<dbReference type="Proteomes" id="UP000039046">
    <property type="component" value="Unassembled WGS sequence"/>
</dbReference>
<evidence type="ECO:0000313" key="7">
    <source>
        <dbReference type="Proteomes" id="UP000039046"/>
    </source>
</evidence>
<dbReference type="Pfam" id="PF04438">
    <property type="entry name" value="zf-HIT"/>
    <property type="match status" value="1"/>
</dbReference>
<name>A0A0A1T8M2_9HYPO</name>
<dbReference type="GO" id="GO:0005634">
    <property type="term" value="C:nucleus"/>
    <property type="evidence" value="ECO:0007669"/>
    <property type="project" value="UniProtKB-ARBA"/>
</dbReference>
<accession>A0A0A1T8M2</accession>
<dbReference type="InterPro" id="IPR039723">
    <property type="entry name" value="Vps71/ZNHIT1"/>
</dbReference>
<sequence>MKDFGVIELASAKTKSAPGWAYVPDNRPSIPGAGGNQNKKRSRNPPGGALSMNDLTARQETRIRKELDVLDKDGGRDSSIPIPIKTSRPQVKHTANVRKILTSQKNFANHLDDFLALQALEANNAAAAAASKRAATAKKDGPTPVPVEKTYDLLVEPFLPQPVAHPGDKEALLRSRVPPLPTDAELRALLAQPALTYGEAKGRYDEYGEGSYPRRVFCEVCGYWGRVRCMKCGTRVCALQCLDLHREECVTRYGL</sequence>
<dbReference type="EMBL" id="CDHN01000001">
    <property type="protein sequence ID" value="CEJ81684.1"/>
    <property type="molecule type" value="Genomic_DNA"/>
</dbReference>
<evidence type="ECO:0000256" key="4">
    <source>
        <dbReference type="SAM" id="MobiDB-lite"/>
    </source>
</evidence>
<dbReference type="OrthoDB" id="74807at2759"/>
<keyword evidence="7" id="KW-1185">Reference proteome</keyword>
<evidence type="ECO:0000256" key="1">
    <source>
        <dbReference type="ARBA" id="ARBA00022723"/>
    </source>
</evidence>
<dbReference type="GO" id="GO:0006338">
    <property type="term" value="P:chromatin remodeling"/>
    <property type="evidence" value="ECO:0007669"/>
    <property type="project" value="InterPro"/>
</dbReference>
<gene>
    <name evidence="6" type="ORF">VHEMI01800</name>
</gene>
<dbReference type="HOGENOM" id="CLU_034747_0_0_1"/>
<keyword evidence="1" id="KW-0479">Metal-binding</keyword>
<proteinExistence type="predicted"/>
<feature type="region of interest" description="Disordered" evidence="4">
    <location>
        <begin position="14"/>
        <end position="53"/>
    </location>
</feature>
<keyword evidence="3" id="KW-0862">Zinc</keyword>
<dbReference type="AlphaFoldDB" id="A0A0A1T8M2"/>
<dbReference type="GO" id="GO:0008270">
    <property type="term" value="F:zinc ion binding"/>
    <property type="evidence" value="ECO:0007669"/>
    <property type="project" value="UniProtKB-KW"/>
</dbReference>
<feature type="domain" description="HIT-type" evidence="5">
    <location>
        <begin position="215"/>
        <end position="242"/>
    </location>
</feature>
<dbReference type="STRING" id="1531966.A0A0A1T8M2"/>
<protein>
    <submittedName>
        <fullName evidence="6">Putative Hit finger domain protein</fullName>
    </submittedName>
</protein>
<evidence type="ECO:0000256" key="3">
    <source>
        <dbReference type="ARBA" id="ARBA00022833"/>
    </source>
</evidence>
<evidence type="ECO:0000259" key="5">
    <source>
        <dbReference type="Pfam" id="PF04438"/>
    </source>
</evidence>
<evidence type="ECO:0000313" key="6">
    <source>
        <dbReference type="EMBL" id="CEJ81684.1"/>
    </source>
</evidence>
<reference evidence="6 7" key="1">
    <citation type="journal article" date="2015" name="Genome Announc.">
        <title>Draft Genome Sequence and Gene Annotation of the Entomopathogenic Fungus Verticillium hemipterigenum.</title>
        <authorList>
            <person name="Horn F."/>
            <person name="Habel A."/>
            <person name="Scharf D.H."/>
            <person name="Dworschak J."/>
            <person name="Brakhage A.A."/>
            <person name="Guthke R."/>
            <person name="Hertweck C."/>
            <person name="Linde J."/>
        </authorList>
    </citation>
    <scope>NUCLEOTIDE SEQUENCE [LARGE SCALE GENOMIC DNA]</scope>
</reference>
<organism evidence="6 7">
    <name type="scientific">[Torrubiella] hemipterigena</name>
    <dbReference type="NCBI Taxonomy" id="1531966"/>
    <lineage>
        <taxon>Eukaryota</taxon>
        <taxon>Fungi</taxon>
        <taxon>Dikarya</taxon>
        <taxon>Ascomycota</taxon>
        <taxon>Pezizomycotina</taxon>
        <taxon>Sordariomycetes</taxon>
        <taxon>Hypocreomycetidae</taxon>
        <taxon>Hypocreales</taxon>
        <taxon>Clavicipitaceae</taxon>
        <taxon>Clavicipitaceae incertae sedis</taxon>
        <taxon>'Torrubiella' clade</taxon>
    </lineage>
</organism>
<evidence type="ECO:0000256" key="2">
    <source>
        <dbReference type="ARBA" id="ARBA00022771"/>
    </source>
</evidence>
<keyword evidence="2" id="KW-0863">Zinc-finger</keyword>
<dbReference type="InterPro" id="IPR007529">
    <property type="entry name" value="Znf_HIT"/>
</dbReference>
<dbReference type="CDD" id="cd21437">
    <property type="entry name" value="zf-HIT_ZNHIT1_like"/>
    <property type="match status" value="1"/>
</dbReference>